<dbReference type="AlphaFoldDB" id="A0A3P7KQ76"/>
<name>A0A3P7KQ76_STRVU</name>
<organism evidence="2 3">
    <name type="scientific">Strongylus vulgaris</name>
    <name type="common">Blood worm</name>
    <dbReference type="NCBI Taxonomy" id="40348"/>
    <lineage>
        <taxon>Eukaryota</taxon>
        <taxon>Metazoa</taxon>
        <taxon>Ecdysozoa</taxon>
        <taxon>Nematoda</taxon>
        <taxon>Chromadorea</taxon>
        <taxon>Rhabditida</taxon>
        <taxon>Rhabditina</taxon>
        <taxon>Rhabditomorpha</taxon>
        <taxon>Strongyloidea</taxon>
        <taxon>Strongylidae</taxon>
        <taxon>Strongylus</taxon>
    </lineage>
</organism>
<feature type="region of interest" description="Disordered" evidence="1">
    <location>
        <begin position="114"/>
        <end position="148"/>
    </location>
</feature>
<accession>A0A3P7KQ76</accession>
<dbReference type="Proteomes" id="UP000270094">
    <property type="component" value="Unassembled WGS sequence"/>
</dbReference>
<feature type="compositionally biased region" description="Basic and acidic residues" evidence="1">
    <location>
        <begin position="128"/>
        <end position="138"/>
    </location>
</feature>
<keyword evidence="3" id="KW-1185">Reference proteome</keyword>
<evidence type="ECO:0000313" key="2">
    <source>
        <dbReference type="EMBL" id="VDM69402.1"/>
    </source>
</evidence>
<protein>
    <submittedName>
        <fullName evidence="2">Uncharacterized protein</fullName>
    </submittedName>
</protein>
<feature type="compositionally biased region" description="Polar residues" evidence="1">
    <location>
        <begin position="116"/>
        <end position="127"/>
    </location>
</feature>
<dbReference type="EMBL" id="UYYB01012107">
    <property type="protein sequence ID" value="VDM69402.1"/>
    <property type="molecule type" value="Genomic_DNA"/>
</dbReference>
<proteinExistence type="predicted"/>
<gene>
    <name evidence="2" type="ORF">SVUK_LOCUS4400</name>
</gene>
<sequence length="148" mass="17064">MICSKLTATLPHDRYGIVVSMPQPNILEDLVCPYANAKEKNISVHRRDPLVSTAILHQTVEKLLEVGSLALTNTISFFMNFQKQKQFFLTYRLSLRRQREKRWQQLEKEVEKIAASMTTSKDQNQEQLPKENADKAAVEEQMNELGTN</sequence>
<evidence type="ECO:0000313" key="3">
    <source>
        <dbReference type="Proteomes" id="UP000270094"/>
    </source>
</evidence>
<evidence type="ECO:0000256" key="1">
    <source>
        <dbReference type="SAM" id="MobiDB-lite"/>
    </source>
</evidence>
<reference evidence="2 3" key="1">
    <citation type="submission" date="2018-11" db="EMBL/GenBank/DDBJ databases">
        <authorList>
            <consortium name="Pathogen Informatics"/>
        </authorList>
    </citation>
    <scope>NUCLEOTIDE SEQUENCE [LARGE SCALE GENOMIC DNA]</scope>
</reference>